<evidence type="ECO:0000256" key="1">
    <source>
        <dbReference type="ARBA" id="ARBA00004141"/>
    </source>
</evidence>
<feature type="region of interest" description="Disordered" evidence="5">
    <location>
        <begin position="399"/>
        <end position="426"/>
    </location>
</feature>
<protein>
    <recommendedName>
        <fullName evidence="8">Magnesium transporter NIPA-domain-containing protein</fullName>
    </recommendedName>
</protein>
<dbReference type="SUPFAM" id="SSF103481">
    <property type="entry name" value="Multidrug resistance efflux transporter EmrE"/>
    <property type="match status" value="1"/>
</dbReference>
<sequence length="573" mass="61670">MDASTTSFSDTATSALQTATATPEVPPSDSVPAHHASPVVAFIIGLAIILLASILNAAGLNLTKLDHVRTSAIPKSARRQDWLRPLWLLGMLLYILSQLIGSTLALEYMRAEYVAPLGSTSLIFNFLFAKFLVNTPVTKTDIYGTIIVIIGVIGIVAFGSINSGLATETDAKHLTELWSRGNWLAYFFFMFFALLSLYVFTSHLDQVLAARADLTAEPFAGMRARAGGLITPPTFAGKVLAFWDNAMMWTREKLELWTAAHNDKRIAWTLGIGWACCGGGLAGATLVFAKASVKLISGAMSHENTGNQFGHASVIFTFIFLAVTAVCQIICLNKGLAVYDSTLVVPVFYGVYTGLGFLDSLIFNDEVDAYPSWGLFLIFCAMIVLVSGVVLLTYKKPEPKAAAPSSGVPPRGRGHRSATKATFVTPGLEEEEALQQGADAEHDDAAMWQLGDASDDEDESGGVRSPRSPRSPRLQPSSPRAQRTASGKSLTLTANANASQRSLPRSRRRSRGEGEEAGMLSQDHDDDDEVEARRRTFSSSDSDATLTRPDAATYIDDDAFGAWEAAPAGKART</sequence>
<feature type="transmembrane region" description="Helical" evidence="6">
    <location>
        <begin position="113"/>
        <end position="133"/>
    </location>
</feature>
<dbReference type="Gene3D" id="1.10.3730.20">
    <property type="match status" value="1"/>
</dbReference>
<evidence type="ECO:0000313" key="7">
    <source>
        <dbReference type="EMBL" id="TBU30242.1"/>
    </source>
</evidence>
<evidence type="ECO:0000256" key="3">
    <source>
        <dbReference type="ARBA" id="ARBA00022989"/>
    </source>
</evidence>
<feature type="compositionally biased region" description="Polar residues" evidence="5">
    <location>
        <begin position="481"/>
        <end position="498"/>
    </location>
</feature>
<gene>
    <name evidence="7" type="ORF">BD311DRAFT_755031</name>
</gene>
<feature type="transmembrane region" description="Helical" evidence="6">
    <location>
        <begin position="39"/>
        <end position="62"/>
    </location>
</feature>
<feature type="transmembrane region" description="Helical" evidence="6">
    <location>
        <begin position="343"/>
        <end position="363"/>
    </location>
</feature>
<reference evidence="7" key="1">
    <citation type="submission" date="2019-01" db="EMBL/GenBank/DDBJ databases">
        <title>Draft genome sequences of three monokaryotic isolates of the white-rot basidiomycete fungus Dichomitus squalens.</title>
        <authorList>
            <consortium name="DOE Joint Genome Institute"/>
            <person name="Lopez S.C."/>
            <person name="Andreopoulos B."/>
            <person name="Pangilinan J."/>
            <person name="Lipzen A."/>
            <person name="Riley R."/>
            <person name="Ahrendt S."/>
            <person name="Ng V."/>
            <person name="Barry K."/>
            <person name="Daum C."/>
            <person name="Grigoriev I.V."/>
            <person name="Hilden K.S."/>
            <person name="Makela M.R."/>
            <person name="de Vries R.P."/>
        </authorList>
    </citation>
    <scope>NUCLEOTIDE SEQUENCE [LARGE SCALE GENOMIC DNA]</scope>
    <source>
        <strain evidence="7">OM18370.1</strain>
    </source>
</reference>
<evidence type="ECO:0000256" key="5">
    <source>
        <dbReference type="SAM" id="MobiDB-lite"/>
    </source>
</evidence>
<dbReference type="OrthoDB" id="165382at2759"/>
<feature type="transmembrane region" description="Helical" evidence="6">
    <location>
        <begin position="142"/>
        <end position="163"/>
    </location>
</feature>
<feature type="region of interest" description="Disordered" evidence="5">
    <location>
        <begin position="452"/>
        <end position="551"/>
    </location>
</feature>
<dbReference type="InterPro" id="IPR008521">
    <property type="entry name" value="Mg_trans_NIPA"/>
</dbReference>
<feature type="transmembrane region" description="Helical" evidence="6">
    <location>
        <begin position="375"/>
        <end position="394"/>
    </location>
</feature>
<dbReference type="InterPro" id="IPR037185">
    <property type="entry name" value="EmrE-like"/>
</dbReference>
<keyword evidence="3 6" id="KW-1133">Transmembrane helix</keyword>
<feature type="compositionally biased region" description="Low complexity" evidence="5">
    <location>
        <begin position="462"/>
        <end position="480"/>
    </location>
</feature>
<proteinExistence type="predicted"/>
<feature type="transmembrane region" description="Helical" evidence="6">
    <location>
        <begin position="183"/>
        <end position="201"/>
    </location>
</feature>
<evidence type="ECO:0008006" key="8">
    <source>
        <dbReference type="Google" id="ProtNLM"/>
    </source>
</evidence>
<keyword evidence="4 6" id="KW-0472">Membrane</keyword>
<dbReference type="EMBL" id="ML143407">
    <property type="protein sequence ID" value="TBU30242.1"/>
    <property type="molecule type" value="Genomic_DNA"/>
</dbReference>
<name>A0A4Q9MUE2_9APHY</name>
<organism evidence="7">
    <name type="scientific">Dichomitus squalens</name>
    <dbReference type="NCBI Taxonomy" id="114155"/>
    <lineage>
        <taxon>Eukaryota</taxon>
        <taxon>Fungi</taxon>
        <taxon>Dikarya</taxon>
        <taxon>Basidiomycota</taxon>
        <taxon>Agaricomycotina</taxon>
        <taxon>Agaricomycetes</taxon>
        <taxon>Polyporales</taxon>
        <taxon>Polyporaceae</taxon>
        <taxon>Dichomitus</taxon>
    </lineage>
</organism>
<keyword evidence="2 6" id="KW-0812">Transmembrane</keyword>
<feature type="transmembrane region" description="Helical" evidence="6">
    <location>
        <begin position="82"/>
        <end position="101"/>
    </location>
</feature>
<accession>A0A4Q9MUE2</accession>
<dbReference type="PANTHER" id="PTHR12570">
    <property type="match status" value="1"/>
</dbReference>
<dbReference type="AlphaFoldDB" id="A0A4Q9MUE2"/>
<evidence type="ECO:0000256" key="2">
    <source>
        <dbReference type="ARBA" id="ARBA00022692"/>
    </source>
</evidence>
<dbReference type="GO" id="GO:0015095">
    <property type="term" value="F:magnesium ion transmembrane transporter activity"/>
    <property type="evidence" value="ECO:0007669"/>
    <property type="project" value="InterPro"/>
</dbReference>
<feature type="transmembrane region" description="Helical" evidence="6">
    <location>
        <begin position="309"/>
        <end position="331"/>
    </location>
</feature>
<evidence type="ECO:0000256" key="6">
    <source>
        <dbReference type="SAM" id="Phobius"/>
    </source>
</evidence>
<evidence type="ECO:0000256" key="4">
    <source>
        <dbReference type="ARBA" id="ARBA00023136"/>
    </source>
</evidence>
<dbReference type="Pfam" id="PF05653">
    <property type="entry name" value="Mg_trans_NIPA"/>
    <property type="match status" value="2"/>
</dbReference>
<comment type="subcellular location">
    <subcellularLocation>
        <location evidence="1">Membrane</location>
        <topology evidence="1">Multi-pass membrane protein</topology>
    </subcellularLocation>
</comment>
<feature type="transmembrane region" description="Helical" evidence="6">
    <location>
        <begin position="266"/>
        <end position="289"/>
    </location>
</feature>
<dbReference type="PANTHER" id="PTHR12570:SF82">
    <property type="entry name" value="NIPA-LIKE PROTEIN 3"/>
    <property type="match status" value="1"/>
</dbReference>
<dbReference type="Proteomes" id="UP000292957">
    <property type="component" value="Unassembled WGS sequence"/>
</dbReference>
<dbReference type="GO" id="GO:0016020">
    <property type="term" value="C:membrane"/>
    <property type="evidence" value="ECO:0007669"/>
    <property type="project" value="UniProtKB-SubCell"/>
</dbReference>